<evidence type="ECO:0000313" key="2">
    <source>
        <dbReference type="EMBL" id="HGW91149.1"/>
    </source>
</evidence>
<proteinExistence type="predicted"/>
<sequence>MKKFMLFLLFAFASFGMTSGGGGGYFIGFDGIDFGNLNNFLSGQGFGKLEKYIFSEGGGGYAKIGNIMIGGSGFGFSDDISSNNYLCKVSFSYGGFEAGYSFLSIRDFNLFALFGVGSGNLTLRIDERFSPPVFDSVFLSPGRTSIIYSTYTVLKGEIGLDYLLAFGKSGKSGGGLLFGIRAGYIYSPTKPDWKFEEINTDVIGGPEVMIKGPYIHFLVIGGAGFGGD</sequence>
<feature type="signal peptide" evidence="1">
    <location>
        <begin position="1"/>
        <end position="20"/>
    </location>
</feature>
<dbReference type="EMBL" id="DTHG01000015">
    <property type="protein sequence ID" value="HGW91149.1"/>
    <property type="molecule type" value="Genomic_DNA"/>
</dbReference>
<dbReference type="AlphaFoldDB" id="A0A7C4YHA1"/>
<gene>
    <name evidence="2" type="ORF">ENV67_01230</name>
</gene>
<accession>A0A7C4YHA1</accession>
<evidence type="ECO:0000256" key="1">
    <source>
        <dbReference type="SAM" id="SignalP"/>
    </source>
</evidence>
<keyword evidence="1" id="KW-0732">Signal</keyword>
<evidence type="ECO:0008006" key="3">
    <source>
        <dbReference type="Google" id="ProtNLM"/>
    </source>
</evidence>
<name>A0A7C4YHA1_UNCW3</name>
<organism evidence="2">
    <name type="scientific">candidate division WOR-3 bacterium</name>
    <dbReference type="NCBI Taxonomy" id="2052148"/>
    <lineage>
        <taxon>Bacteria</taxon>
        <taxon>Bacteria division WOR-3</taxon>
    </lineage>
</organism>
<reference evidence="2" key="1">
    <citation type="journal article" date="2020" name="mSystems">
        <title>Genome- and Community-Level Interaction Insights into Carbon Utilization and Element Cycling Functions of Hydrothermarchaeota in Hydrothermal Sediment.</title>
        <authorList>
            <person name="Zhou Z."/>
            <person name="Liu Y."/>
            <person name="Xu W."/>
            <person name="Pan J."/>
            <person name="Luo Z.H."/>
            <person name="Li M."/>
        </authorList>
    </citation>
    <scope>NUCLEOTIDE SEQUENCE [LARGE SCALE GENOMIC DNA]</scope>
    <source>
        <strain evidence="2">SpSt-780</strain>
    </source>
</reference>
<feature type="chain" id="PRO_5028347645" description="Outer membrane protein beta-barrel domain-containing protein" evidence="1">
    <location>
        <begin position="21"/>
        <end position="228"/>
    </location>
</feature>
<comment type="caution">
    <text evidence="2">The sequence shown here is derived from an EMBL/GenBank/DDBJ whole genome shotgun (WGS) entry which is preliminary data.</text>
</comment>
<protein>
    <recommendedName>
        <fullName evidence="3">Outer membrane protein beta-barrel domain-containing protein</fullName>
    </recommendedName>
</protein>